<feature type="region of interest" description="Disordered" evidence="1">
    <location>
        <begin position="60"/>
        <end position="94"/>
    </location>
</feature>
<feature type="region of interest" description="Disordered" evidence="1">
    <location>
        <begin position="227"/>
        <end position="278"/>
    </location>
</feature>
<reference evidence="2" key="1">
    <citation type="submission" date="2014-05" db="EMBL/GenBank/DDBJ databases">
        <title>The transcriptome of the halophilic microalga Tetraselmis sp. GSL018 isolated from the Great Salt Lake, Utah.</title>
        <authorList>
            <person name="Jinkerson R.E."/>
            <person name="D'Adamo S."/>
            <person name="Posewitz M.C."/>
        </authorList>
    </citation>
    <scope>NUCLEOTIDE SEQUENCE</scope>
    <source>
        <strain evidence="2">GSL018</strain>
    </source>
</reference>
<feature type="compositionally biased region" description="Polar residues" evidence="1">
    <location>
        <begin position="70"/>
        <end position="81"/>
    </location>
</feature>
<evidence type="ECO:0000256" key="1">
    <source>
        <dbReference type="SAM" id="MobiDB-lite"/>
    </source>
</evidence>
<feature type="non-terminal residue" evidence="2">
    <location>
        <position position="1"/>
    </location>
</feature>
<dbReference type="EMBL" id="GBEZ01004278">
    <property type="protein sequence ID" value="JAC80926.1"/>
    <property type="molecule type" value="Transcribed_RNA"/>
</dbReference>
<evidence type="ECO:0000313" key="2">
    <source>
        <dbReference type="EMBL" id="JAC80926.1"/>
    </source>
</evidence>
<gene>
    <name evidence="2" type="ORF">TSPGSL018_9083</name>
</gene>
<sequence length="278" mass="29008">QWICTDSYPAEPSNSRGPSSDAETCTSDTAASRKSLRQEISSLTNHFVANLKFCTLRNSQSARAPEDGNGPNQESSNQSQIKGKHAPDACAGGCPGPSVVEKRVRGREPAVAVEERVVLNTAVLLCKHAAHLTFQRGASQRLLPRQRLARPLGPLLVGSARRRRLCASWGGVCGAPAPFLRGRLALLLGACARMKVSRSGSAGARRVAGGSGAAAFGRCDRGSADGAPRRLEGVLGTGDKRTGGEDGSTQRALMKVEEGGIGRGGSRGDRAGASVRNN</sequence>
<feature type="compositionally biased region" description="Basic and acidic residues" evidence="1">
    <location>
        <begin position="254"/>
        <end position="270"/>
    </location>
</feature>
<accession>A0A061SDU8</accession>
<protein>
    <submittedName>
        <fullName evidence="2">Uncharacterized protein</fullName>
    </submittedName>
</protein>
<feature type="compositionally biased region" description="Basic and acidic residues" evidence="1">
    <location>
        <begin position="227"/>
        <end position="244"/>
    </location>
</feature>
<feature type="region of interest" description="Disordered" evidence="1">
    <location>
        <begin position="1"/>
        <end position="30"/>
    </location>
</feature>
<name>A0A061SDU8_9CHLO</name>
<organism evidence="2">
    <name type="scientific">Tetraselmis sp. GSL018</name>
    <dbReference type="NCBI Taxonomy" id="582737"/>
    <lineage>
        <taxon>Eukaryota</taxon>
        <taxon>Viridiplantae</taxon>
        <taxon>Chlorophyta</taxon>
        <taxon>core chlorophytes</taxon>
        <taxon>Chlorodendrophyceae</taxon>
        <taxon>Chlorodendrales</taxon>
        <taxon>Chlorodendraceae</taxon>
        <taxon>Tetraselmis</taxon>
    </lineage>
</organism>
<feature type="compositionally biased region" description="Polar residues" evidence="1">
    <location>
        <begin position="12"/>
        <end position="30"/>
    </location>
</feature>
<dbReference type="AlphaFoldDB" id="A0A061SDU8"/>
<proteinExistence type="predicted"/>